<organism evidence="1 2">
    <name type="scientific">Chthoniobacter flavus Ellin428</name>
    <dbReference type="NCBI Taxonomy" id="497964"/>
    <lineage>
        <taxon>Bacteria</taxon>
        <taxon>Pseudomonadati</taxon>
        <taxon>Verrucomicrobiota</taxon>
        <taxon>Spartobacteria</taxon>
        <taxon>Chthoniobacterales</taxon>
        <taxon>Chthoniobacteraceae</taxon>
        <taxon>Chthoniobacter</taxon>
    </lineage>
</organism>
<name>B4CXX4_9BACT</name>
<evidence type="ECO:0000313" key="2">
    <source>
        <dbReference type="Proteomes" id="UP000005824"/>
    </source>
</evidence>
<protein>
    <submittedName>
        <fullName evidence="1">Uncharacterized protein</fullName>
    </submittedName>
</protein>
<keyword evidence="2" id="KW-1185">Reference proteome</keyword>
<comment type="caution">
    <text evidence="1">The sequence shown here is derived from an EMBL/GenBank/DDBJ whole genome shotgun (WGS) entry which is preliminary data.</text>
</comment>
<dbReference type="InParanoid" id="B4CXX4"/>
<accession>B4CXX4</accession>
<dbReference type="EMBL" id="ABVL01000003">
    <property type="protein sequence ID" value="EDY21122.1"/>
    <property type="molecule type" value="Genomic_DNA"/>
</dbReference>
<dbReference type="STRING" id="497964.CfE428DRAFT_1415"/>
<reference evidence="1 2" key="1">
    <citation type="journal article" date="2011" name="J. Bacteriol.">
        <title>Genome sequence of Chthoniobacter flavus Ellin428, an aerobic heterotrophic soil bacterium.</title>
        <authorList>
            <person name="Kant R."/>
            <person name="van Passel M.W."/>
            <person name="Palva A."/>
            <person name="Lucas S."/>
            <person name="Lapidus A."/>
            <person name="Glavina Del Rio T."/>
            <person name="Dalin E."/>
            <person name="Tice H."/>
            <person name="Bruce D."/>
            <person name="Goodwin L."/>
            <person name="Pitluck S."/>
            <person name="Larimer F.W."/>
            <person name="Land M.L."/>
            <person name="Hauser L."/>
            <person name="Sangwan P."/>
            <person name="de Vos W.M."/>
            <person name="Janssen P.H."/>
            <person name="Smidt H."/>
        </authorList>
    </citation>
    <scope>NUCLEOTIDE SEQUENCE [LARGE SCALE GENOMIC DNA]</scope>
    <source>
        <strain evidence="1 2">Ellin428</strain>
    </source>
</reference>
<dbReference type="AlphaFoldDB" id="B4CXX4"/>
<evidence type="ECO:0000313" key="1">
    <source>
        <dbReference type="EMBL" id="EDY21122.1"/>
    </source>
</evidence>
<proteinExistence type="predicted"/>
<dbReference type="Proteomes" id="UP000005824">
    <property type="component" value="Unassembled WGS sequence"/>
</dbReference>
<sequence length="47" mass="5020">MGILLAGPQSCLITGTTFNHTQWTLAANSKVDSLNKILNPAVDMVFS</sequence>
<gene>
    <name evidence="1" type="ORF">CfE428DRAFT_1415</name>
</gene>